<evidence type="ECO:0000259" key="2">
    <source>
        <dbReference type="Pfam" id="PF14534"/>
    </source>
</evidence>
<dbReference type="InterPro" id="IPR032710">
    <property type="entry name" value="NTF2-like_dom_sf"/>
</dbReference>
<comment type="caution">
    <text evidence="3">The sequence shown here is derived from an EMBL/GenBank/DDBJ whole genome shotgun (WGS) entry which is preliminary data.</text>
</comment>
<feature type="signal peptide" evidence="1">
    <location>
        <begin position="1"/>
        <end position="17"/>
    </location>
</feature>
<keyword evidence="1" id="KW-0732">Signal</keyword>
<evidence type="ECO:0000313" key="4">
    <source>
        <dbReference type="Proteomes" id="UP000474565"/>
    </source>
</evidence>
<feature type="chain" id="PRO_5027114628" evidence="1">
    <location>
        <begin position="18"/>
        <end position="154"/>
    </location>
</feature>
<dbReference type="AlphaFoldDB" id="A0A6L8MIE9"/>
<proteinExistence type="predicted"/>
<evidence type="ECO:0000313" key="3">
    <source>
        <dbReference type="EMBL" id="MYM82021.1"/>
    </source>
</evidence>
<protein>
    <submittedName>
        <fullName evidence="3">DUF4440 domain-containing protein</fullName>
    </submittedName>
</protein>
<dbReference type="SUPFAM" id="SSF54427">
    <property type="entry name" value="NTF2-like"/>
    <property type="match status" value="1"/>
</dbReference>
<reference evidence="3 4" key="1">
    <citation type="submission" date="2019-12" db="EMBL/GenBank/DDBJ databases">
        <title>Novel species isolated from a subtropical stream in China.</title>
        <authorList>
            <person name="Lu H."/>
        </authorList>
    </citation>
    <scope>NUCLEOTIDE SEQUENCE [LARGE SCALE GENOMIC DNA]</scope>
    <source>
        <strain evidence="3 4">FT50W</strain>
    </source>
</reference>
<dbReference type="Proteomes" id="UP000474565">
    <property type="component" value="Unassembled WGS sequence"/>
</dbReference>
<sequence length="154" mass="17077">MKKLGILLLALMGMAHAADDTSLTATIARLDTEMFNAFNTCDKPGQLDKYASYFDPNIEFYHDNGGVTWTRDVMIAQTKNYVCGKYRRELVPGSLKVSPVKDFGAIATGSHTFCQLGGSKCEGIAEFTLVWRLRDNTWQVTRALSYGHRAAATE</sequence>
<dbReference type="Gene3D" id="3.10.450.50">
    <property type="match status" value="1"/>
</dbReference>
<dbReference type="EMBL" id="WWCP01000007">
    <property type="protein sequence ID" value="MYM82021.1"/>
    <property type="molecule type" value="Genomic_DNA"/>
</dbReference>
<dbReference type="RefSeq" id="WP_161019119.1">
    <property type="nucleotide sequence ID" value="NZ_WWCP01000007.1"/>
</dbReference>
<gene>
    <name evidence="3" type="ORF">GTP44_08645</name>
</gene>
<name>A0A6L8MIE9_9BURK</name>
<dbReference type="Pfam" id="PF14534">
    <property type="entry name" value="DUF4440"/>
    <property type="match status" value="1"/>
</dbReference>
<accession>A0A6L8MIE9</accession>
<feature type="domain" description="DUF4440" evidence="2">
    <location>
        <begin position="27"/>
        <end position="140"/>
    </location>
</feature>
<organism evidence="3 4">
    <name type="scientific">Duganella lactea</name>
    <dbReference type="NCBI Taxonomy" id="2692173"/>
    <lineage>
        <taxon>Bacteria</taxon>
        <taxon>Pseudomonadati</taxon>
        <taxon>Pseudomonadota</taxon>
        <taxon>Betaproteobacteria</taxon>
        <taxon>Burkholderiales</taxon>
        <taxon>Oxalobacteraceae</taxon>
        <taxon>Telluria group</taxon>
        <taxon>Duganella</taxon>
    </lineage>
</organism>
<dbReference type="InterPro" id="IPR027843">
    <property type="entry name" value="DUF4440"/>
</dbReference>
<evidence type="ECO:0000256" key="1">
    <source>
        <dbReference type="SAM" id="SignalP"/>
    </source>
</evidence>